<dbReference type="NCBIfam" id="TIGR00231">
    <property type="entry name" value="small_GTP"/>
    <property type="match status" value="1"/>
</dbReference>
<keyword evidence="7 9" id="KW-0648">Protein biosynthesis</keyword>
<accession>A0ABM7WA35</accession>
<reference evidence="14 15" key="1">
    <citation type="submission" date="2022-01" db="EMBL/GenBank/DDBJ databases">
        <title>Desulfofustis limnae sp. nov., a novel mesophilic sulfate-reducing bacterium isolated from marsh soil.</title>
        <authorList>
            <person name="Watanabe M."/>
            <person name="Takahashi A."/>
            <person name="Kojima H."/>
            <person name="Fukui M."/>
        </authorList>
    </citation>
    <scope>NUCLEOTIDE SEQUENCE [LARGE SCALE GENOMIC DNA]</scope>
    <source>
        <strain evidence="14 15">PPLL</strain>
    </source>
</reference>
<dbReference type="HAMAP" id="MF_00100_B">
    <property type="entry name" value="IF_2_B"/>
    <property type="match status" value="1"/>
</dbReference>
<feature type="compositionally biased region" description="Basic residues" evidence="12">
    <location>
        <begin position="283"/>
        <end position="292"/>
    </location>
</feature>
<dbReference type="NCBIfam" id="TIGR00487">
    <property type="entry name" value="IF-2"/>
    <property type="match status" value="1"/>
</dbReference>
<dbReference type="InterPro" id="IPR009000">
    <property type="entry name" value="Transl_B-barrel_sf"/>
</dbReference>
<keyword evidence="5 9" id="KW-0396">Initiation factor</keyword>
<dbReference type="EMBL" id="AP025516">
    <property type="protein sequence ID" value="BDD87790.1"/>
    <property type="molecule type" value="Genomic_DNA"/>
</dbReference>
<sequence length="915" mass="98778">MSRVRVYELAKEAGMTGKDLADKLIAEGYDVKGHSSTVDEETAEKIRRTMLQNPETELVAKRIDGSQGSTVIRRRATIIRRRPKTEEQETAEDMEAVDEQAAAEPEEAAGSADEGAPATSAAAAGDETTADQEPVPAAEEQASVPGETATAADLQPEDEGEAPAAAAEPEKPAAQEEKQLADQPAQTVVGEEPGKVQKESKKPKKVERKGIARVVGSIDLPIAEESGEEDRSRPKKAVRSTASKSGRPNLAVPIQEETTADSADRSRKKGKRGDDEEDDRDRRGKGLRGKGKKNLKFTHFDAEYQRGGKRGKRGRKADKRIVPSTIEMKASKRKITVFDTISVSDLAARMKIKASEVIAKLMGLGVMATMNQAVDVETATLIAADFGYEIEQGITEEIGIQMLDAQEEGGETRMRPPVVTVMGHVDHGKTSILDAIRKTDVAEGEAGGITQHIGAYHVRSRAGDVTFVDTPGHAAFTEMRSRGAQITDLVVLVVAADDGVMEQTKEAINHAQAANVPILVAVNKIDKPNADPDRVKRELSDFGLIPEDWGGQTIYCETSAKNNVGIDELLENIQLLAEILELKADASRKAKGRVVEAQLDKGRGAVATVLVQDGTLRNGDYFVAGQYSGKVRAMRDDKGRPLKEAGPSTPVEVQGLSGVPQAGDEFIVVTDEKMAKNVSQARLMKARETELASGSKISLDKLFEKMAEGDVQELRVIIRADVQGTLEAFAKAAEELSTDAIKVRVLHEGTGTITDSDILLASASDAIIIGFNVRPTAKIKELASRENVDLRSYDVIYHALDDIRKAMVGMLDPTFEEEVIGTAEIRDTFSVPKVGRIAGCSVTNGVIRRNAGVRVVRDGVVVYTGKISSLKRFKDDAKEVVSGYECGIGVENFNDIKVGDLLEAFVMQQVEAKLE</sequence>
<dbReference type="InterPro" id="IPR015760">
    <property type="entry name" value="TIF_IF2"/>
</dbReference>
<dbReference type="InterPro" id="IPR036925">
    <property type="entry name" value="TIF_IF2_dom3_sf"/>
</dbReference>
<dbReference type="InterPro" id="IPR005225">
    <property type="entry name" value="Small_GTP-bd"/>
</dbReference>
<feature type="compositionally biased region" description="Basic and acidic residues" evidence="12">
    <location>
        <begin position="168"/>
        <end position="180"/>
    </location>
</feature>
<dbReference type="Pfam" id="PF11987">
    <property type="entry name" value="IF-2"/>
    <property type="match status" value="1"/>
</dbReference>
<dbReference type="InterPro" id="IPR023115">
    <property type="entry name" value="TIF_IF2_dom3"/>
</dbReference>
<keyword evidence="8 9" id="KW-0342">GTP-binding</keyword>
<dbReference type="Gene3D" id="1.10.10.2480">
    <property type="match status" value="1"/>
</dbReference>
<gene>
    <name evidence="9" type="primary">infB</name>
    <name evidence="14" type="ORF">DPPLL_21550</name>
</gene>
<proteinExistence type="inferred from homology"/>
<dbReference type="PROSITE" id="PS01176">
    <property type="entry name" value="IF2"/>
    <property type="match status" value="1"/>
</dbReference>
<evidence type="ECO:0000256" key="11">
    <source>
        <dbReference type="RuleBase" id="RU000645"/>
    </source>
</evidence>
<name>A0ABM7WA35_9BACT</name>
<organism evidence="14 15">
    <name type="scientific">Desulfofustis limnaeus</name>
    <dbReference type="NCBI Taxonomy" id="2740163"/>
    <lineage>
        <taxon>Bacteria</taxon>
        <taxon>Pseudomonadati</taxon>
        <taxon>Thermodesulfobacteriota</taxon>
        <taxon>Desulfobulbia</taxon>
        <taxon>Desulfobulbales</taxon>
        <taxon>Desulfocapsaceae</taxon>
        <taxon>Desulfofustis</taxon>
    </lineage>
</organism>
<dbReference type="Gene3D" id="2.40.30.10">
    <property type="entry name" value="Translation factors"/>
    <property type="match status" value="2"/>
</dbReference>
<dbReference type="Pfam" id="PF03144">
    <property type="entry name" value="GTP_EFTU_D2"/>
    <property type="match status" value="1"/>
</dbReference>
<dbReference type="Pfam" id="PF04760">
    <property type="entry name" value="IF2_N"/>
    <property type="match status" value="2"/>
</dbReference>
<dbReference type="Gene3D" id="3.40.50.10050">
    <property type="entry name" value="Translation initiation factor IF- 2, domain 3"/>
    <property type="match status" value="1"/>
</dbReference>
<evidence type="ECO:0000256" key="3">
    <source>
        <dbReference type="ARBA" id="ARBA00020675"/>
    </source>
</evidence>
<dbReference type="InterPro" id="IPR000178">
    <property type="entry name" value="TF_IF2_bacterial-like"/>
</dbReference>
<dbReference type="InterPro" id="IPR053905">
    <property type="entry name" value="EF-G-like_DII"/>
</dbReference>
<evidence type="ECO:0000256" key="5">
    <source>
        <dbReference type="ARBA" id="ARBA00022540"/>
    </source>
</evidence>
<comment type="similarity">
    <text evidence="2 9 10">Belongs to the TRAFAC class translation factor GTPase superfamily. Classic translation factor GTPase family. IF-2 subfamily.</text>
</comment>
<dbReference type="SUPFAM" id="SSF52540">
    <property type="entry name" value="P-loop containing nucleoside triphosphate hydrolases"/>
    <property type="match status" value="1"/>
</dbReference>
<comment type="function">
    <text evidence="9 10">One of the essential components for the initiation of protein synthesis. Protects formylmethionyl-tRNA from spontaneous hydrolysis and promotes its binding to the 30S ribosomal subunits. Also involved in the hydrolysis of GTP during the formation of the 70S ribosomal complex.</text>
</comment>
<keyword evidence="4 9" id="KW-0963">Cytoplasm</keyword>
<evidence type="ECO:0000256" key="12">
    <source>
        <dbReference type="SAM" id="MobiDB-lite"/>
    </source>
</evidence>
<keyword evidence="6 9" id="KW-0547">Nucleotide-binding</keyword>
<dbReference type="PANTHER" id="PTHR43381:SF5">
    <property type="entry name" value="TR-TYPE G DOMAIN-CONTAINING PROTEIN"/>
    <property type="match status" value="1"/>
</dbReference>
<feature type="binding site" evidence="9">
    <location>
        <begin position="469"/>
        <end position="473"/>
    </location>
    <ligand>
        <name>GTP</name>
        <dbReference type="ChEBI" id="CHEBI:37565"/>
    </ligand>
</feature>
<dbReference type="Gene3D" id="3.40.50.300">
    <property type="entry name" value="P-loop containing nucleotide triphosphate hydrolases"/>
    <property type="match status" value="1"/>
</dbReference>
<keyword evidence="15" id="KW-1185">Reference proteome</keyword>
<dbReference type="InterPro" id="IPR000795">
    <property type="entry name" value="T_Tr_GTP-bd_dom"/>
</dbReference>
<dbReference type="CDD" id="cd03702">
    <property type="entry name" value="IF2_mtIF2_II"/>
    <property type="match status" value="1"/>
</dbReference>
<feature type="binding site" evidence="9">
    <location>
        <begin position="423"/>
        <end position="430"/>
    </location>
    <ligand>
        <name>GTP</name>
        <dbReference type="ChEBI" id="CHEBI:37565"/>
    </ligand>
</feature>
<evidence type="ECO:0000256" key="8">
    <source>
        <dbReference type="ARBA" id="ARBA00023134"/>
    </source>
</evidence>
<feature type="binding site" evidence="9">
    <location>
        <begin position="523"/>
        <end position="526"/>
    </location>
    <ligand>
        <name>GTP</name>
        <dbReference type="ChEBI" id="CHEBI:37565"/>
    </ligand>
</feature>
<dbReference type="SUPFAM" id="SSF52156">
    <property type="entry name" value="Initiation factor IF2/eIF5b, domain 3"/>
    <property type="match status" value="1"/>
</dbReference>
<dbReference type="PROSITE" id="PS51722">
    <property type="entry name" value="G_TR_2"/>
    <property type="match status" value="1"/>
</dbReference>
<dbReference type="InterPro" id="IPR044145">
    <property type="entry name" value="IF2_II"/>
</dbReference>
<evidence type="ECO:0000256" key="1">
    <source>
        <dbReference type="ARBA" id="ARBA00004496"/>
    </source>
</evidence>
<dbReference type="Pfam" id="PF22042">
    <property type="entry name" value="EF-G_D2"/>
    <property type="match status" value="1"/>
</dbReference>
<evidence type="ECO:0000256" key="2">
    <source>
        <dbReference type="ARBA" id="ARBA00007733"/>
    </source>
</evidence>
<dbReference type="SUPFAM" id="SSF50447">
    <property type="entry name" value="Translation proteins"/>
    <property type="match status" value="2"/>
</dbReference>
<evidence type="ECO:0000256" key="6">
    <source>
        <dbReference type="ARBA" id="ARBA00022741"/>
    </source>
</evidence>
<feature type="domain" description="Tr-type G" evidence="13">
    <location>
        <begin position="414"/>
        <end position="581"/>
    </location>
</feature>
<dbReference type="PANTHER" id="PTHR43381">
    <property type="entry name" value="TRANSLATION INITIATION FACTOR IF-2-RELATED"/>
    <property type="match status" value="1"/>
</dbReference>
<feature type="compositionally biased region" description="Basic residues" evidence="12">
    <location>
        <begin position="74"/>
        <end position="83"/>
    </location>
</feature>
<dbReference type="Proteomes" id="UP000830055">
    <property type="component" value="Chromosome"/>
</dbReference>
<protein>
    <recommendedName>
        <fullName evidence="3 9">Translation initiation factor IF-2</fullName>
    </recommendedName>
</protein>
<dbReference type="CDD" id="cd01887">
    <property type="entry name" value="IF2_eIF5B"/>
    <property type="match status" value="1"/>
</dbReference>
<evidence type="ECO:0000256" key="9">
    <source>
        <dbReference type="HAMAP-Rule" id="MF_00100"/>
    </source>
</evidence>
<dbReference type="RefSeq" id="WP_284151202.1">
    <property type="nucleotide sequence ID" value="NZ_AP025516.1"/>
</dbReference>
<evidence type="ECO:0000313" key="14">
    <source>
        <dbReference type="EMBL" id="BDD87790.1"/>
    </source>
</evidence>
<dbReference type="CDD" id="cd03692">
    <property type="entry name" value="mtIF2_IVc"/>
    <property type="match status" value="1"/>
</dbReference>
<evidence type="ECO:0000259" key="13">
    <source>
        <dbReference type="PROSITE" id="PS51722"/>
    </source>
</evidence>
<feature type="compositionally biased region" description="Acidic residues" evidence="12">
    <location>
        <begin position="88"/>
        <end position="98"/>
    </location>
</feature>
<feature type="region of interest" description="G-domain" evidence="9">
    <location>
        <begin position="417"/>
        <end position="565"/>
    </location>
</feature>
<evidence type="ECO:0000313" key="15">
    <source>
        <dbReference type="Proteomes" id="UP000830055"/>
    </source>
</evidence>
<feature type="compositionally biased region" description="Low complexity" evidence="12">
    <location>
        <begin position="99"/>
        <end position="127"/>
    </location>
</feature>
<dbReference type="InterPro" id="IPR027417">
    <property type="entry name" value="P-loop_NTPase"/>
</dbReference>
<evidence type="ECO:0000256" key="10">
    <source>
        <dbReference type="RuleBase" id="RU000644"/>
    </source>
</evidence>
<evidence type="ECO:0000256" key="4">
    <source>
        <dbReference type="ARBA" id="ARBA00022490"/>
    </source>
</evidence>
<dbReference type="InterPro" id="IPR004161">
    <property type="entry name" value="EFTu-like_2"/>
</dbReference>
<dbReference type="Pfam" id="PF00009">
    <property type="entry name" value="GTP_EFTU"/>
    <property type="match status" value="1"/>
</dbReference>
<comment type="subcellular location">
    <subcellularLocation>
        <location evidence="1 9 11">Cytoplasm</location>
    </subcellularLocation>
</comment>
<feature type="region of interest" description="Disordered" evidence="12">
    <location>
        <begin position="74"/>
        <end position="292"/>
    </location>
</feature>
<dbReference type="InterPro" id="IPR006847">
    <property type="entry name" value="IF2_N"/>
</dbReference>
<evidence type="ECO:0000256" key="7">
    <source>
        <dbReference type="ARBA" id="ARBA00022917"/>
    </source>
</evidence>